<name>A0A1I3Z428_9BACL</name>
<dbReference type="InterPro" id="IPR013108">
    <property type="entry name" value="Amidohydro_3"/>
</dbReference>
<dbReference type="GeneID" id="301130789"/>
<dbReference type="AlphaFoldDB" id="A0A1I3Z428"/>
<accession>A0A1I3Z428</accession>
<sequence>MADTVFLNGQVITVAQDNSVAEAVAVRGNRIIAVGTNAEVESYISPRTKVIDLQGKSLLPGFIDAHLHITIYGTNKLGVDCKARSIASISDLLEALRDQAQKTPKGQWVRACGFDESLMIEKRYPTLAELDEVSTEHPIFVMRTCAHHSIANSMAMGIAGYDRDTPDPQGGRIDRDAAGALTGFLVETAHMKMFELAAFTEEEYKEGLRLASEDFVAHGITSVHDAGGYGPDNYRAMQKAVQAGDVKVRIYAMICALNQSEDFVRKMIDAGMVTGTGDERFRIGPAKVFTDGASIAPTMAMREPFDSRPDDCGILYYEQDELNTILGEAHAKGFQITAHAQGDKAIEMLLNCFEAALAAHPRENHRHRIEHAGVSAPDLMERMARLQVVPIPNPAFIYDYGDSYVTNIGKRAGYMFPARDQIDHGIIAAGASDSPVTNFHPLIGIHAAVNRLSKTGQEVGVNQRVSVMEAIRMFTWNGAYASFEEGVKGSVEAGKLADLIVLDDCILDTPNEKIKDLRVEMTMIDGELVYQKQDEEVMRS</sequence>
<dbReference type="InterPro" id="IPR033932">
    <property type="entry name" value="YtcJ-like"/>
</dbReference>
<dbReference type="EMBL" id="FORT01000012">
    <property type="protein sequence ID" value="SFK38805.1"/>
    <property type="molecule type" value="Genomic_DNA"/>
</dbReference>
<dbReference type="Gene3D" id="3.20.20.140">
    <property type="entry name" value="Metal-dependent hydrolases"/>
    <property type="match status" value="1"/>
</dbReference>
<proteinExistence type="predicted"/>
<dbReference type="Gene3D" id="3.10.310.70">
    <property type="match status" value="1"/>
</dbReference>
<dbReference type="SUPFAM" id="SSF51338">
    <property type="entry name" value="Composite domain of metallo-dependent hydrolases"/>
    <property type="match status" value="1"/>
</dbReference>
<dbReference type="Proteomes" id="UP000198915">
    <property type="component" value="Unassembled WGS sequence"/>
</dbReference>
<gene>
    <name evidence="2" type="ORF">SAMN05518846_112161</name>
</gene>
<organism evidence="2 3">
    <name type="scientific">Brevibacillus centrosporus</name>
    <dbReference type="NCBI Taxonomy" id="54910"/>
    <lineage>
        <taxon>Bacteria</taxon>
        <taxon>Bacillati</taxon>
        <taxon>Bacillota</taxon>
        <taxon>Bacilli</taxon>
        <taxon>Bacillales</taxon>
        <taxon>Paenibacillaceae</taxon>
        <taxon>Brevibacillus</taxon>
    </lineage>
</organism>
<reference evidence="3" key="1">
    <citation type="submission" date="2016-10" db="EMBL/GenBank/DDBJ databases">
        <authorList>
            <person name="Varghese N."/>
            <person name="Submissions S."/>
        </authorList>
    </citation>
    <scope>NUCLEOTIDE SEQUENCE [LARGE SCALE GENOMIC DNA]</scope>
    <source>
        <strain evidence="3">OK042</strain>
    </source>
</reference>
<dbReference type="Pfam" id="PF07969">
    <property type="entry name" value="Amidohydro_3"/>
    <property type="match status" value="1"/>
</dbReference>
<protein>
    <recommendedName>
        <fullName evidence="1">Amidohydrolase 3 domain-containing protein</fullName>
    </recommendedName>
</protein>
<keyword evidence="3" id="KW-1185">Reference proteome</keyword>
<dbReference type="CDD" id="cd01300">
    <property type="entry name" value="YtcJ_like"/>
    <property type="match status" value="1"/>
</dbReference>
<dbReference type="RefSeq" id="WP_092272408.1">
    <property type="nucleotide sequence ID" value="NZ_CP176856.1"/>
</dbReference>
<dbReference type="GO" id="GO:0016810">
    <property type="term" value="F:hydrolase activity, acting on carbon-nitrogen (but not peptide) bonds"/>
    <property type="evidence" value="ECO:0007669"/>
    <property type="project" value="InterPro"/>
</dbReference>
<dbReference type="Gene3D" id="2.30.40.10">
    <property type="entry name" value="Urease, subunit C, domain 1"/>
    <property type="match status" value="1"/>
</dbReference>
<evidence type="ECO:0000313" key="3">
    <source>
        <dbReference type="Proteomes" id="UP000198915"/>
    </source>
</evidence>
<evidence type="ECO:0000259" key="1">
    <source>
        <dbReference type="Pfam" id="PF07969"/>
    </source>
</evidence>
<feature type="domain" description="Amidohydrolase 3" evidence="1">
    <location>
        <begin position="49"/>
        <end position="530"/>
    </location>
</feature>
<dbReference type="InterPro" id="IPR011059">
    <property type="entry name" value="Metal-dep_hydrolase_composite"/>
</dbReference>
<dbReference type="STRING" id="1884381.SAMN05518846_112161"/>
<dbReference type="PANTHER" id="PTHR22642">
    <property type="entry name" value="IMIDAZOLONEPROPIONASE"/>
    <property type="match status" value="1"/>
</dbReference>
<dbReference type="SUPFAM" id="SSF51556">
    <property type="entry name" value="Metallo-dependent hydrolases"/>
    <property type="match status" value="1"/>
</dbReference>
<dbReference type="InterPro" id="IPR032466">
    <property type="entry name" value="Metal_Hydrolase"/>
</dbReference>
<dbReference type="PANTHER" id="PTHR22642:SF2">
    <property type="entry name" value="PROTEIN LONG AFTER FAR-RED 3"/>
    <property type="match status" value="1"/>
</dbReference>
<evidence type="ECO:0000313" key="2">
    <source>
        <dbReference type="EMBL" id="SFK38805.1"/>
    </source>
</evidence>